<protein>
    <submittedName>
        <fullName evidence="2">Transcriptional regulator</fullName>
    </submittedName>
</protein>
<dbReference type="Gene3D" id="1.10.10.10">
    <property type="entry name" value="Winged helix-like DNA-binding domain superfamily/Winged helix DNA-binding domain"/>
    <property type="match status" value="1"/>
</dbReference>
<reference evidence="3" key="1">
    <citation type="journal article" date="2019" name="Int. J. Syst. Evol. Microbiol.">
        <title>The Global Catalogue of Microorganisms (GCM) 10K type strain sequencing project: providing services to taxonomists for standard genome sequencing and annotation.</title>
        <authorList>
            <consortium name="The Broad Institute Genomics Platform"/>
            <consortium name="The Broad Institute Genome Sequencing Center for Infectious Disease"/>
            <person name="Wu L."/>
            <person name="Ma J."/>
        </authorList>
    </citation>
    <scope>NUCLEOTIDE SEQUENCE [LARGE SCALE GENOMIC DNA]</scope>
    <source>
        <strain evidence="3">CCUG 50213</strain>
    </source>
</reference>
<dbReference type="PANTHER" id="PTHR37318">
    <property type="entry name" value="BSL7504 PROTEIN"/>
    <property type="match status" value="1"/>
</dbReference>
<dbReference type="EMBL" id="JBHTLY010000001">
    <property type="protein sequence ID" value="MFD1200578.1"/>
    <property type="molecule type" value="Genomic_DNA"/>
</dbReference>
<organism evidence="2 3">
    <name type="scientific">Leucobacter albus</name>
    <dbReference type="NCBI Taxonomy" id="272210"/>
    <lineage>
        <taxon>Bacteria</taxon>
        <taxon>Bacillati</taxon>
        <taxon>Actinomycetota</taxon>
        <taxon>Actinomycetes</taxon>
        <taxon>Micrococcales</taxon>
        <taxon>Microbacteriaceae</taxon>
        <taxon>Leucobacter</taxon>
    </lineage>
</organism>
<accession>A0ABW3TJC6</accession>
<dbReference type="SMART" id="SM00418">
    <property type="entry name" value="HTH_ARSR"/>
    <property type="match status" value="1"/>
</dbReference>
<proteinExistence type="predicted"/>
<dbReference type="InterPro" id="IPR036390">
    <property type="entry name" value="WH_DNA-bd_sf"/>
</dbReference>
<keyword evidence="3" id="KW-1185">Reference proteome</keyword>
<evidence type="ECO:0000259" key="1">
    <source>
        <dbReference type="SMART" id="SM00418"/>
    </source>
</evidence>
<dbReference type="InterPro" id="IPR027395">
    <property type="entry name" value="WH_DNA-bd_dom"/>
</dbReference>
<evidence type="ECO:0000313" key="3">
    <source>
        <dbReference type="Proteomes" id="UP001597181"/>
    </source>
</evidence>
<gene>
    <name evidence="2" type="ORF">ACFQ3U_01545</name>
</gene>
<dbReference type="Proteomes" id="UP001597181">
    <property type="component" value="Unassembled WGS sequence"/>
</dbReference>
<name>A0ABW3TJC6_9MICO</name>
<dbReference type="RefSeq" id="WP_343958905.1">
    <property type="nucleotide sequence ID" value="NZ_BAAAKZ010000003.1"/>
</dbReference>
<feature type="domain" description="HTH arsR-type" evidence="1">
    <location>
        <begin position="10"/>
        <end position="101"/>
    </location>
</feature>
<comment type="caution">
    <text evidence="2">The sequence shown here is derived from an EMBL/GenBank/DDBJ whole genome shotgun (WGS) entry which is preliminary data.</text>
</comment>
<dbReference type="InterPro" id="IPR001845">
    <property type="entry name" value="HTH_ArsR_DNA-bd_dom"/>
</dbReference>
<dbReference type="SUPFAM" id="SSF46785">
    <property type="entry name" value="Winged helix' DNA-binding domain"/>
    <property type="match status" value="1"/>
</dbReference>
<sequence>MASGSAAHPNGLDPVIHPLPRLRICALLEPVSEEEFGALRELLQVSDSALSKQLAALVEAGYVEQRRAVRSGRSRVWVRLSDAGRRAFRGHIAALTALAAPAD</sequence>
<dbReference type="InterPro" id="IPR011991">
    <property type="entry name" value="ArsR-like_HTH"/>
</dbReference>
<dbReference type="InterPro" id="IPR036388">
    <property type="entry name" value="WH-like_DNA-bd_sf"/>
</dbReference>
<dbReference type="CDD" id="cd00090">
    <property type="entry name" value="HTH_ARSR"/>
    <property type="match status" value="1"/>
</dbReference>
<dbReference type="Pfam" id="PF13601">
    <property type="entry name" value="HTH_34"/>
    <property type="match status" value="1"/>
</dbReference>
<dbReference type="PANTHER" id="PTHR37318:SF1">
    <property type="entry name" value="BSL7504 PROTEIN"/>
    <property type="match status" value="1"/>
</dbReference>
<evidence type="ECO:0000313" key="2">
    <source>
        <dbReference type="EMBL" id="MFD1200578.1"/>
    </source>
</evidence>